<organism evidence="3 4">
    <name type="scientific">Conoideocrella luteorostrata</name>
    <dbReference type="NCBI Taxonomy" id="1105319"/>
    <lineage>
        <taxon>Eukaryota</taxon>
        <taxon>Fungi</taxon>
        <taxon>Dikarya</taxon>
        <taxon>Ascomycota</taxon>
        <taxon>Pezizomycotina</taxon>
        <taxon>Sordariomycetes</taxon>
        <taxon>Hypocreomycetidae</taxon>
        <taxon>Hypocreales</taxon>
        <taxon>Clavicipitaceae</taxon>
        <taxon>Conoideocrella</taxon>
    </lineage>
</organism>
<sequence length="480" mass="53196">MLGKTSFFLLALIAGLATSWLNRDRHLPQHIPPYVDLLSMTARDIASLLENNTFTSLEVVNEYVRRIKLDDRSGLGLHSILELTPLSTLVGIAKQRDLERQCGLIRSPLHGIPLIVKRNMATDASLFIKTSSSAFALRNATAVHDAHIVAKEREAGLIIIGKANLGELNGFKKVAELAIPLATRSLLTSFHPCGSSARSTTAVTAGFTPLALRAETQGSISYPASFTTLYGLTTSTGLLSRSGILPSSTTFDSPGILAKSPWDVAALLTEIDGVDPRDPITIESKPFRLNFTHHLDASWRDFRIGVADKEWFWSIFPGFFGDKEDLKDEEKSLSDLVEFNKNNSASSQSKAQAYLEAAINQHLSPEEYKDALLEARRTGLEEGIVETLDSYNLDVLVLPAWTGMSIYATWAQAPTATVPLGKYRHGKPYGLGFVARLFDDGKFLQIMHFYEKTFPRRAVPHRMRVKIWQSFLPRKYLGSF</sequence>
<evidence type="ECO:0000256" key="1">
    <source>
        <dbReference type="SAM" id="SignalP"/>
    </source>
</evidence>
<name>A0AAJ0FWU4_9HYPO</name>
<dbReference type="PANTHER" id="PTHR42678:SF34">
    <property type="entry name" value="OS04G0183300 PROTEIN"/>
    <property type="match status" value="1"/>
</dbReference>
<keyword evidence="4" id="KW-1185">Reference proteome</keyword>
<dbReference type="PANTHER" id="PTHR42678">
    <property type="entry name" value="AMIDASE"/>
    <property type="match status" value="1"/>
</dbReference>
<feature type="signal peptide" evidence="1">
    <location>
        <begin position="1"/>
        <end position="19"/>
    </location>
</feature>
<dbReference type="AlphaFoldDB" id="A0AAJ0FWU4"/>
<evidence type="ECO:0000259" key="2">
    <source>
        <dbReference type="Pfam" id="PF01425"/>
    </source>
</evidence>
<reference evidence="3" key="1">
    <citation type="submission" date="2023-06" db="EMBL/GenBank/DDBJ databases">
        <title>Conoideocrella luteorostrata (Hypocreales: Clavicipitaceae), a potential biocontrol fungus for elongate hemlock scale in United States Christmas tree production areas.</title>
        <authorList>
            <person name="Barrett H."/>
            <person name="Lovett B."/>
            <person name="Macias A.M."/>
            <person name="Stajich J.E."/>
            <person name="Kasson M.T."/>
        </authorList>
    </citation>
    <scope>NUCLEOTIDE SEQUENCE</scope>
    <source>
        <strain evidence="3">ARSEF 14590</strain>
    </source>
</reference>
<protein>
    <recommendedName>
        <fullName evidence="2">Amidase domain-containing protein</fullName>
    </recommendedName>
</protein>
<accession>A0AAJ0FWU4</accession>
<evidence type="ECO:0000313" key="4">
    <source>
        <dbReference type="Proteomes" id="UP001251528"/>
    </source>
</evidence>
<gene>
    <name evidence="3" type="ORF">QQS21_010479</name>
</gene>
<dbReference type="InterPro" id="IPR036928">
    <property type="entry name" value="AS_sf"/>
</dbReference>
<dbReference type="SUPFAM" id="SSF75304">
    <property type="entry name" value="Amidase signature (AS) enzymes"/>
    <property type="match status" value="1"/>
</dbReference>
<evidence type="ECO:0000313" key="3">
    <source>
        <dbReference type="EMBL" id="KAK2591840.1"/>
    </source>
</evidence>
<keyword evidence="1" id="KW-0732">Signal</keyword>
<dbReference type="EMBL" id="JASWJB010000306">
    <property type="protein sequence ID" value="KAK2591840.1"/>
    <property type="molecule type" value="Genomic_DNA"/>
</dbReference>
<dbReference type="Pfam" id="PF01425">
    <property type="entry name" value="Amidase"/>
    <property type="match status" value="1"/>
</dbReference>
<comment type="caution">
    <text evidence="3">The sequence shown here is derived from an EMBL/GenBank/DDBJ whole genome shotgun (WGS) entry which is preliminary data.</text>
</comment>
<dbReference type="InterPro" id="IPR023631">
    <property type="entry name" value="Amidase_dom"/>
</dbReference>
<dbReference type="Proteomes" id="UP001251528">
    <property type="component" value="Unassembled WGS sequence"/>
</dbReference>
<feature type="domain" description="Amidase" evidence="2">
    <location>
        <begin position="58"/>
        <end position="309"/>
    </location>
</feature>
<proteinExistence type="predicted"/>
<dbReference type="Gene3D" id="3.90.1300.10">
    <property type="entry name" value="Amidase signature (AS) domain"/>
    <property type="match status" value="2"/>
</dbReference>
<feature type="chain" id="PRO_5042572479" description="Amidase domain-containing protein" evidence="1">
    <location>
        <begin position="20"/>
        <end position="480"/>
    </location>
</feature>